<organism evidence="1 2">
    <name type="scientific">Pisolithus microcarpus 441</name>
    <dbReference type="NCBI Taxonomy" id="765257"/>
    <lineage>
        <taxon>Eukaryota</taxon>
        <taxon>Fungi</taxon>
        <taxon>Dikarya</taxon>
        <taxon>Basidiomycota</taxon>
        <taxon>Agaricomycotina</taxon>
        <taxon>Agaricomycetes</taxon>
        <taxon>Agaricomycetidae</taxon>
        <taxon>Boletales</taxon>
        <taxon>Sclerodermatineae</taxon>
        <taxon>Pisolithaceae</taxon>
        <taxon>Pisolithus</taxon>
    </lineage>
</organism>
<evidence type="ECO:0000313" key="1">
    <source>
        <dbReference type="EMBL" id="KIK29790.1"/>
    </source>
</evidence>
<keyword evidence="2" id="KW-1185">Reference proteome</keyword>
<proteinExistence type="predicted"/>
<accession>A0A0C9YXC8</accession>
<gene>
    <name evidence="1" type="ORF">PISMIDRAFT_671738</name>
</gene>
<reference evidence="2" key="2">
    <citation type="submission" date="2015-01" db="EMBL/GenBank/DDBJ databases">
        <title>Evolutionary Origins and Diversification of the Mycorrhizal Mutualists.</title>
        <authorList>
            <consortium name="DOE Joint Genome Institute"/>
            <consortium name="Mycorrhizal Genomics Consortium"/>
            <person name="Kohler A."/>
            <person name="Kuo A."/>
            <person name="Nagy L.G."/>
            <person name="Floudas D."/>
            <person name="Copeland A."/>
            <person name="Barry K.W."/>
            <person name="Cichocki N."/>
            <person name="Veneault-Fourrey C."/>
            <person name="LaButti K."/>
            <person name="Lindquist E.A."/>
            <person name="Lipzen A."/>
            <person name="Lundell T."/>
            <person name="Morin E."/>
            <person name="Murat C."/>
            <person name="Riley R."/>
            <person name="Ohm R."/>
            <person name="Sun H."/>
            <person name="Tunlid A."/>
            <person name="Henrissat B."/>
            <person name="Grigoriev I.V."/>
            <person name="Hibbett D.S."/>
            <person name="Martin F."/>
        </authorList>
    </citation>
    <scope>NUCLEOTIDE SEQUENCE [LARGE SCALE GENOMIC DNA]</scope>
    <source>
        <strain evidence="2">441</strain>
    </source>
</reference>
<dbReference type="Proteomes" id="UP000054018">
    <property type="component" value="Unassembled WGS sequence"/>
</dbReference>
<protein>
    <submittedName>
        <fullName evidence="1">Uncharacterized protein</fullName>
    </submittedName>
</protein>
<sequence>MEQPTEQYMLTAMFVLTRRSTGPKLFTPATERLDRIGNCGAATCGITRLPRAASTII</sequence>
<dbReference type="HOGENOM" id="CLU_2997344_0_0_1"/>
<dbReference type="AlphaFoldDB" id="A0A0C9YXC8"/>
<dbReference type="EMBL" id="KN833688">
    <property type="protein sequence ID" value="KIK29790.1"/>
    <property type="molecule type" value="Genomic_DNA"/>
</dbReference>
<evidence type="ECO:0000313" key="2">
    <source>
        <dbReference type="Proteomes" id="UP000054018"/>
    </source>
</evidence>
<reference evidence="1 2" key="1">
    <citation type="submission" date="2014-04" db="EMBL/GenBank/DDBJ databases">
        <authorList>
            <consortium name="DOE Joint Genome Institute"/>
            <person name="Kuo A."/>
            <person name="Kohler A."/>
            <person name="Costa M.D."/>
            <person name="Nagy L.G."/>
            <person name="Floudas D."/>
            <person name="Copeland A."/>
            <person name="Barry K.W."/>
            <person name="Cichocki N."/>
            <person name="Veneault-Fourrey C."/>
            <person name="LaButti K."/>
            <person name="Lindquist E.A."/>
            <person name="Lipzen A."/>
            <person name="Lundell T."/>
            <person name="Morin E."/>
            <person name="Murat C."/>
            <person name="Sun H."/>
            <person name="Tunlid A."/>
            <person name="Henrissat B."/>
            <person name="Grigoriev I.V."/>
            <person name="Hibbett D.S."/>
            <person name="Martin F."/>
            <person name="Nordberg H.P."/>
            <person name="Cantor M.N."/>
            <person name="Hua S.X."/>
        </authorList>
    </citation>
    <scope>NUCLEOTIDE SEQUENCE [LARGE SCALE GENOMIC DNA]</scope>
    <source>
        <strain evidence="1 2">441</strain>
    </source>
</reference>
<name>A0A0C9YXC8_9AGAM</name>